<protein>
    <recommendedName>
        <fullName evidence="4 12">4-hydroxy-tetrahydrodipicolinate synthase</fullName>
        <shortName evidence="12">HTPA synthase</shortName>
        <ecNumber evidence="4 12">4.3.3.7</ecNumber>
    </recommendedName>
</protein>
<keyword evidence="6 12" id="KW-0028">Amino-acid biosynthesis</keyword>
<dbReference type="PANTHER" id="PTHR12128:SF66">
    <property type="entry name" value="4-HYDROXY-2-OXOGLUTARATE ALDOLASE, MITOCHONDRIAL"/>
    <property type="match status" value="1"/>
</dbReference>
<keyword evidence="9 12" id="KW-0456">Lyase</keyword>
<evidence type="ECO:0000256" key="2">
    <source>
        <dbReference type="ARBA" id="ARBA00005120"/>
    </source>
</evidence>
<comment type="caution">
    <text evidence="16">The sequence shown here is derived from an EMBL/GenBank/DDBJ whole genome shotgun (WGS) entry which is preliminary data.</text>
</comment>
<dbReference type="InterPro" id="IPR020625">
    <property type="entry name" value="Schiff_base-form_aldolases_AS"/>
</dbReference>
<evidence type="ECO:0000313" key="17">
    <source>
        <dbReference type="Proteomes" id="UP000233293"/>
    </source>
</evidence>
<dbReference type="UniPathway" id="UPA00034">
    <property type="reaction ID" value="UER00017"/>
</dbReference>
<name>A0A2N3PU39_9PROT</name>
<sequence length="332" mass="35738">MVARRQLEPEGGAVTTHRRLPGARGSMAALVTPFKNGYIDERSFRFLCERQIERGTAALVVCGTTGEVSTLDRREQTLLIRLAVDTAGGRVPVIAGAGSNCTDTAVDLVYQAEWLGADGVLCVVPYYNRPTQDGLYRHFLTLQSKTDLPLLLYDVPSRTGAGLSLETILRLAELPNIVGLKDASGDPGRTAILRRHLGPDFLLLSGDDSSAAAALELGGDGCISVSANVAPALNAALYRAWAEGDMERFLKLRDLLAPLAGALFVESNPIPVKWALAQMGLLRDELRLPLTTLSSDCEPVLRAALDEVIFHEAEEAARMPRHPMTPRTATAA</sequence>
<accession>A0A2N3PU39</accession>
<feature type="active site" description="Proton donor/acceptor" evidence="12 14">
    <location>
        <position position="153"/>
    </location>
</feature>
<evidence type="ECO:0000256" key="7">
    <source>
        <dbReference type="ARBA" id="ARBA00022915"/>
    </source>
</evidence>
<organism evidence="16 17">
    <name type="scientific">Telmatospirillum siberiense</name>
    <dbReference type="NCBI Taxonomy" id="382514"/>
    <lineage>
        <taxon>Bacteria</taxon>
        <taxon>Pseudomonadati</taxon>
        <taxon>Pseudomonadota</taxon>
        <taxon>Alphaproteobacteria</taxon>
        <taxon>Rhodospirillales</taxon>
        <taxon>Rhodospirillaceae</taxon>
        <taxon>Telmatospirillum</taxon>
    </lineage>
</organism>
<dbReference type="OrthoDB" id="9782828at2"/>
<evidence type="ECO:0000256" key="3">
    <source>
        <dbReference type="ARBA" id="ARBA00007592"/>
    </source>
</evidence>
<evidence type="ECO:0000256" key="5">
    <source>
        <dbReference type="ARBA" id="ARBA00022490"/>
    </source>
</evidence>
<dbReference type="PANTHER" id="PTHR12128">
    <property type="entry name" value="DIHYDRODIPICOLINATE SYNTHASE"/>
    <property type="match status" value="1"/>
</dbReference>
<dbReference type="AlphaFoldDB" id="A0A2N3PU39"/>
<comment type="similarity">
    <text evidence="3 12 13">Belongs to the DapA family.</text>
</comment>
<dbReference type="NCBIfam" id="TIGR00674">
    <property type="entry name" value="dapA"/>
    <property type="match status" value="1"/>
</dbReference>
<feature type="site" description="Part of a proton relay during catalysis" evidence="12">
    <location>
        <position position="64"/>
    </location>
</feature>
<dbReference type="EMBL" id="PIUM01000015">
    <property type="protein sequence ID" value="PKU23922.1"/>
    <property type="molecule type" value="Genomic_DNA"/>
</dbReference>
<evidence type="ECO:0000256" key="4">
    <source>
        <dbReference type="ARBA" id="ARBA00012086"/>
    </source>
</evidence>
<feature type="binding site" evidence="12 15">
    <location>
        <position position="223"/>
    </location>
    <ligand>
        <name>pyruvate</name>
        <dbReference type="ChEBI" id="CHEBI:15361"/>
    </ligand>
</feature>
<dbReference type="HAMAP" id="MF_00418">
    <property type="entry name" value="DapA"/>
    <property type="match status" value="1"/>
</dbReference>
<evidence type="ECO:0000256" key="14">
    <source>
        <dbReference type="PIRSR" id="PIRSR001365-1"/>
    </source>
</evidence>
<dbReference type="InterPro" id="IPR013785">
    <property type="entry name" value="Aldolase_TIM"/>
</dbReference>
<dbReference type="SMART" id="SM01130">
    <property type="entry name" value="DHDPS"/>
    <property type="match status" value="1"/>
</dbReference>
<dbReference type="CDD" id="cd00950">
    <property type="entry name" value="DHDPS"/>
    <property type="match status" value="1"/>
</dbReference>
<evidence type="ECO:0000256" key="12">
    <source>
        <dbReference type="HAMAP-Rule" id="MF_00418"/>
    </source>
</evidence>
<comment type="subunit">
    <text evidence="12">Homotetramer; dimer of dimers.</text>
</comment>
<dbReference type="PIRSF" id="PIRSF001365">
    <property type="entry name" value="DHDPS"/>
    <property type="match status" value="1"/>
</dbReference>
<feature type="binding site" evidence="12 15">
    <location>
        <position position="65"/>
    </location>
    <ligand>
        <name>pyruvate</name>
        <dbReference type="ChEBI" id="CHEBI:15361"/>
    </ligand>
</feature>
<evidence type="ECO:0000256" key="10">
    <source>
        <dbReference type="ARBA" id="ARBA00023270"/>
    </source>
</evidence>
<feature type="site" description="Part of a proton relay during catalysis" evidence="12">
    <location>
        <position position="127"/>
    </location>
</feature>
<dbReference type="GO" id="GO:0009089">
    <property type="term" value="P:lysine biosynthetic process via diaminopimelate"/>
    <property type="evidence" value="ECO:0007669"/>
    <property type="project" value="UniProtKB-UniRule"/>
</dbReference>
<comment type="pathway">
    <text evidence="2 12">Amino-acid biosynthesis; L-lysine biosynthesis via DAP pathway; (S)-tetrahydrodipicolinate from L-aspartate: step 3/4.</text>
</comment>
<dbReference type="PRINTS" id="PR00146">
    <property type="entry name" value="DHPICSNTHASE"/>
</dbReference>
<proteinExistence type="inferred from homology"/>
<dbReference type="Gene3D" id="3.20.20.70">
    <property type="entry name" value="Aldolase class I"/>
    <property type="match status" value="1"/>
</dbReference>
<keyword evidence="17" id="KW-1185">Reference proteome</keyword>
<comment type="function">
    <text evidence="1 12">Catalyzes the condensation of (S)-aspartate-beta-semialdehyde [(S)-ASA] and pyruvate to 4-hydroxy-tetrahydrodipicolinate (HTPA).</text>
</comment>
<feature type="active site" description="Schiff-base intermediate with substrate" evidence="12 14">
    <location>
        <position position="181"/>
    </location>
</feature>
<reference evidence="17" key="1">
    <citation type="submission" date="2017-12" db="EMBL/GenBank/DDBJ databases">
        <title>Draft genome sequence of Telmatospirillum siberiense 26-4b1T, an acidotolerant peatland alphaproteobacterium potentially involved in sulfur cycling.</title>
        <authorList>
            <person name="Hausmann B."/>
            <person name="Pjevac P."/>
            <person name="Schreck K."/>
            <person name="Herbold C.W."/>
            <person name="Daims H."/>
            <person name="Wagner M."/>
            <person name="Pester M."/>
            <person name="Loy A."/>
        </authorList>
    </citation>
    <scope>NUCLEOTIDE SEQUENCE [LARGE SCALE GENOMIC DNA]</scope>
    <source>
        <strain evidence="17">26-4b1</strain>
    </source>
</reference>
<dbReference type="GO" id="GO:0005829">
    <property type="term" value="C:cytosol"/>
    <property type="evidence" value="ECO:0007669"/>
    <property type="project" value="TreeGrafter"/>
</dbReference>
<dbReference type="GO" id="GO:0008840">
    <property type="term" value="F:4-hydroxy-tetrahydrodipicolinate synthase activity"/>
    <property type="evidence" value="ECO:0007669"/>
    <property type="project" value="UniProtKB-UniRule"/>
</dbReference>
<evidence type="ECO:0000256" key="15">
    <source>
        <dbReference type="PIRSR" id="PIRSR001365-2"/>
    </source>
</evidence>
<evidence type="ECO:0000256" key="8">
    <source>
        <dbReference type="ARBA" id="ARBA00023154"/>
    </source>
</evidence>
<evidence type="ECO:0000256" key="1">
    <source>
        <dbReference type="ARBA" id="ARBA00003294"/>
    </source>
</evidence>
<evidence type="ECO:0000256" key="13">
    <source>
        <dbReference type="PIRNR" id="PIRNR001365"/>
    </source>
</evidence>
<comment type="catalytic activity">
    <reaction evidence="11 12">
        <text>L-aspartate 4-semialdehyde + pyruvate = (2S,4S)-4-hydroxy-2,3,4,5-tetrahydrodipicolinate + H2O + H(+)</text>
        <dbReference type="Rhea" id="RHEA:34171"/>
        <dbReference type="ChEBI" id="CHEBI:15361"/>
        <dbReference type="ChEBI" id="CHEBI:15377"/>
        <dbReference type="ChEBI" id="CHEBI:15378"/>
        <dbReference type="ChEBI" id="CHEBI:67139"/>
        <dbReference type="ChEBI" id="CHEBI:537519"/>
        <dbReference type="EC" id="4.3.3.7"/>
    </reaction>
</comment>
<dbReference type="Proteomes" id="UP000233293">
    <property type="component" value="Unassembled WGS sequence"/>
</dbReference>
<evidence type="ECO:0000256" key="6">
    <source>
        <dbReference type="ARBA" id="ARBA00022605"/>
    </source>
</evidence>
<dbReference type="PROSITE" id="PS00666">
    <property type="entry name" value="DHDPS_2"/>
    <property type="match status" value="1"/>
</dbReference>
<dbReference type="InterPro" id="IPR002220">
    <property type="entry name" value="DapA-like"/>
</dbReference>
<comment type="caution">
    <text evidence="12">Was originally thought to be a dihydrodipicolinate synthase (DHDPS), catalyzing the condensation of (S)-aspartate-beta-semialdehyde [(S)-ASA] and pyruvate to dihydrodipicolinate (DHDP). However, it was shown in E.coli that the product of the enzymatic reaction is not dihydrodipicolinate but in fact (4S)-4-hydroxy-2,3,4,5-tetrahydro-(2S)-dipicolinic acid (HTPA), and that the consecutive dehydration reaction leading to DHDP is not spontaneous but catalyzed by DapB.</text>
</comment>
<keyword evidence="8 12" id="KW-0457">Lysine biosynthesis</keyword>
<dbReference type="EC" id="4.3.3.7" evidence="4 12"/>
<keyword evidence="10 12" id="KW-0704">Schiff base</keyword>
<evidence type="ECO:0000256" key="11">
    <source>
        <dbReference type="ARBA" id="ARBA00047836"/>
    </source>
</evidence>
<keyword evidence="7 12" id="KW-0220">Diaminopimelate biosynthesis</keyword>
<comment type="subcellular location">
    <subcellularLocation>
        <location evidence="12">Cytoplasm</location>
    </subcellularLocation>
</comment>
<keyword evidence="5 12" id="KW-0963">Cytoplasm</keyword>
<gene>
    <name evidence="12" type="primary">dapA</name>
    <name evidence="16" type="ORF">CWS72_13680</name>
</gene>
<dbReference type="SUPFAM" id="SSF51569">
    <property type="entry name" value="Aldolase"/>
    <property type="match status" value="1"/>
</dbReference>
<dbReference type="InterPro" id="IPR005263">
    <property type="entry name" value="DapA"/>
</dbReference>
<evidence type="ECO:0000313" key="16">
    <source>
        <dbReference type="EMBL" id="PKU23922.1"/>
    </source>
</evidence>
<evidence type="ECO:0000256" key="9">
    <source>
        <dbReference type="ARBA" id="ARBA00023239"/>
    </source>
</evidence>
<dbReference type="Pfam" id="PF00701">
    <property type="entry name" value="DHDPS"/>
    <property type="match status" value="1"/>
</dbReference>
<dbReference type="GO" id="GO:0019877">
    <property type="term" value="P:diaminopimelate biosynthetic process"/>
    <property type="evidence" value="ECO:0007669"/>
    <property type="project" value="UniProtKB-UniRule"/>
</dbReference>